<keyword evidence="1" id="KW-0732">Signal</keyword>
<dbReference type="Proteomes" id="UP000020077">
    <property type="component" value="Unassembled WGS sequence"/>
</dbReference>
<dbReference type="AlphaFoldDB" id="A0A080LS33"/>
<evidence type="ECO:0000313" key="2">
    <source>
        <dbReference type="EMBL" id="KFB71142.1"/>
    </source>
</evidence>
<sequence length="152" mass="16514">MTRFARAAKQTLCMGLAGWLLAAPAVTAEEALGRLFFTPELRQQLDQQRERNTLDKPQIMTVPTLTVDGIVTRSSGKRTTWINGSPQHENETGNGLTVTQRRGDPGRLVVQSGVSPNVTARVGDTLNRNTGEANDLLNGGRVLVHSRPLATK</sequence>
<comment type="caution">
    <text evidence="2">The sequence shown here is derived from an EMBL/GenBank/DDBJ whole genome shotgun (WGS) entry which is preliminary data.</text>
</comment>
<evidence type="ECO:0000313" key="3">
    <source>
        <dbReference type="Proteomes" id="UP000020077"/>
    </source>
</evidence>
<evidence type="ECO:0008006" key="4">
    <source>
        <dbReference type="Google" id="ProtNLM"/>
    </source>
</evidence>
<dbReference type="EMBL" id="JDVG02000591">
    <property type="protein sequence ID" value="KFB71142.1"/>
    <property type="molecule type" value="Genomic_DNA"/>
</dbReference>
<accession>A0A080LS33</accession>
<feature type="signal peptide" evidence="1">
    <location>
        <begin position="1"/>
        <end position="28"/>
    </location>
</feature>
<organism evidence="2 3">
    <name type="scientific">Candidatus Accumulibacter phosphatis</name>
    <dbReference type="NCBI Taxonomy" id="327160"/>
    <lineage>
        <taxon>Bacteria</taxon>
        <taxon>Pseudomonadati</taxon>
        <taxon>Pseudomonadota</taxon>
        <taxon>Betaproteobacteria</taxon>
        <taxon>Candidatus Accumulibacter</taxon>
    </lineage>
</organism>
<protein>
    <recommendedName>
        <fullName evidence="4">Type IV pilus biogenesis protein PilP</fullName>
    </recommendedName>
</protein>
<gene>
    <name evidence="2" type="ORF">AW09_003739</name>
</gene>
<feature type="chain" id="PRO_5001750815" description="Type IV pilus biogenesis protein PilP" evidence="1">
    <location>
        <begin position="29"/>
        <end position="152"/>
    </location>
</feature>
<proteinExistence type="predicted"/>
<evidence type="ECO:0000256" key="1">
    <source>
        <dbReference type="SAM" id="SignalP"/>
    </source>
</evidence>
<name>A0A080LS33_9PROT</name>
<reference evidence="2 3" key="1">
    <citation type="submission" date="2014-02" db="EMBL/GenBank/DDBJ databases">
        <title>Expanding our view of genomic diversity in Candidatus Accumulibacter clades.</title>
        <authorList>
            <person name="Skennerton C.T."/>
            <person name="Barr J.J."/>
            <person name="Slater F.R."/>
            <person name="Bond P.L."/>
            <person name="Tyson G.W."/>
        </authorList>
    </citation>
    <scope>NUCLEOTIDE SEQUENCE [LARGE SCALE GENOMIC DNA]</scope>
    <source>
        <strain evidence="3">BA-91</strain>
    </source>
</reference>